<evidence type="ECO:0000313" key="2">
    <source>
        <dbReference type="EMBL" id="JAD15812.1"/>
    </source>
</evidence>
<accession>A0A0A8XVS6</accession>
<name>A0A0A8XVS6_ARUDO</name>
<dbReference type="AlphaFoldDB" id="A0A0A8XVS6"/>
<evidence type="ECO:0000256" key="1">
    <source>
        <dbReference type="SAM" id="MobiDB-lite"/>
    </source>
</evidence>
<organism evidence="2">
    <name type="scientific">Arundo donax</name>
    <name type="common">Giant reed</name>
    <name type="synonym">Donax arundinaceus</name>
    <dbReference type="NCBI Taxonomy" id="35708"/>
    <lineage>
        <taxon>Eukaryota</taxon>
        <taxon>Viridiplantae</taxon>
        <taxon>Streptophyta</taxon>
        <taxon>Embryophyta</taxon>
        <taxon>Tracheophyta</taxon>
        <taxon>Spermatophyta</taxon>
        <taxon>Magnoliopsida</taxon>
        <taxon>Liliopsida</taxon>
        <taxon>Poales</taxon>
        <taxon>Poaceae</taxon>
        <taxon>PACMAD clade</taxon>
        <taxon>Arundinoideae</taxon>
        <taxon>Arundineae</taxon>
        <taxon>Arundo</taxon>
    </lineage>
</organism>
<reference evidence="2" key="2">
    <citation type="journal article" date="2015" name="Data Brief">
        <title>Shoot transcriptome of the giant reed, Arundo donax.</title>
        <authorList>
            <person name="Barrero R.A."/>
            <person name="Guerrero F.D."/>
            <person name="Moolhuijzen P."/>
            <person name="Goolsby J.A."/>
            <person name="Tidwell J."/>
            <person name="Bellgard S.E."/>
            <person name="Bellgard M.I."/>
        </authorList>
    </citation>
    <scope>NUCLEOTIDE SEQUENCE</scope>
    <source>
        <tissue evidence="2">Shoot tissue taken approximately 20 cm above the soil surface</tissue>
    </source>
</reference>
<dbReference type="EMBL" id="GBRH01282083">
    <property type="protein sequence ID" value="JAD15812.1"/>
    <property type="molecule type" value="Transcribed_RNA"/>
</dbReference>
<feature type="region of interest" description="Disordered" evidence="1">
    <location>
        <begin position="1"/>
        <end position="36"/>
    </location>
</feature>
<sequence>MAEPSMNAEHDKKKRKRAMDRSNQERSKRTNWDPPVLTWPNSTFWDPIFGDLLVEG</sequence>
<protein>
    <submittedName>
        <fullName evidence="2">Uncharacterized protein</fullName>
    </submittedName>
</protein>
<feature type="compositionally biased region" description="Basic and acidic residues" evidence="1">
    <location>
        <begin position="19"/>
        <end position="31"/>
    </location>
</feature>
<proteinExistence type="predicted"/>
<reference evidence="2" key="1">
    <citation type="submission" date="2014-09" db="EMBL/GenBank/DDBJ databases">
        <authorList>
            <person name="Magalhaes I.L.F."/>
            <person name="Oliveira U."/>
            <person name="Santos F.R."/>
            <person name="Vidigal T.H.D.A."/>
            <person name="Brescovit A.D."/>
            <person name="Santos A.J."/>
        </authorList>
    </citation>
    <scope>NUCLEOTIDE SEQUENCE</scope>
    <source>
        <tissue evidence="2">Shoot tissue taken approximately 20 cm above the soil surface</tissue>
    </source>
</reference>